<dbReference type="SUPFAM" id="SSF81324">
    <property type="entry name" value="Voltage-gated potassium channels"/>
    <property type="match status" value="1"/>
</dbReference>
<dbReference type="Pfam" id="PF00520">
    <property type="entry name" value="Ion_trans"/>
    <property type="match status" value="1"/>
</dbReference>
<evidence type="ECO:0000256" key="13">
    <source>
        <dbReference type="ARBA" id="ARBA00023149"/>
    </source>
</evidence>
<feature type="domain" description="Cyclic nucleotide-binding" evidence="20">
    <location>
        <begin position="481"/>
        <end position="598"/>
    </location>
</feature>
<comment type="subcellular location">
    <subcellularLocation>
        <location evidence="1">Cell membrane</location>
        <topology evidence="1">Multi-pass membrane protein</topology>
    </subcellularLocation>
</comment>
<evidence type="ECO:0000256" key="2">
    <source>
        <dbReference type="ARBA" id="ARBA00006305"/>
    </source>
</evidence>
<evidence type="ECO:0000256" key="19">
    <source>
        <dbReference type="SAM" id="Phobius"/>
    </source>
</evidence>
<comment type="catalytic activity">
    <reaction evidence="17">
        <text>Na(+)(in) = Na(+)(out)</text>
        <dbReference type="Rhea" id="RHEA:34963"/>
        <dbReference type="ChEBI" id="CHEBI:29101"/>
    </reaction>
</comment>
<dbReference type="InterPro" id="IPR013621">
    <property type="entry name" value="Ion_trans_N"/>
</dbReference>
<evidence type="ECO:0000256" key="3">
    <source>
        <dbReference type="ARBA" id="ARBA00022448"/>
    </source>
</evidence>
<dbReference type="AlphaFoldDB" id="A0A6P8I8Y3"/>
<evidence type="ECO:0000256" key="11">
    <source>
        <dbReference type="ARBA" id="ARBA00023065"/>
    </source>
</evidence>
<feature type="transmembrane region" description="Helical" evidence="19">
    <location>
        <begin position="151"/>
        <end position="175"/>
    </location>
</feature>
<dbReference type="RefSeq" id="XP_031563696.1">
    <property type="nucleotide sequence ID" value="XM_031707836.1"/>
</dbReference>
<dbReference type="InterPro" id="IPR051413">
    <property type="entry name" value="K/Na_HCN_channel"/>
</dbReference>
<dbReference type="GO" id="GO:0005249">
    <property type="term" value="F:voltage-gated potassium channel activity"/>
    <property type="evidence" value="ECO:0007669"/>
    <property type="project" value="InterPro"/>
</dbReference>
<name>A0A6P8I8Y3_ACTTE</name>
<evidence type="ECO:0000256" key="15">
    <source>
        <dbReference type="ARBA" id="ARBA00023286"/>
    </source>
</evidence>
<keyword evidence="15" id="KW-1071">Ligand-gated ion channel</keyword>
<dbReference type="GO" id="GO:0005272">
    <property type="term" value="F:sodium channel activity"/>
    <property type="evidence" value="ECO:0007669"/>
    <property type="project" value="UniProtKB-KW"/>
</dbReference>
<evidence type="ECO:0000256" key="12">
    <source>
        <dbReference type="ARBA" id="ARBA00023136"/>
    </source>
</evidence>
<keyword evidence="21" id="KW-1185">Reference proteome</keyword>
<dbReference type="Pfam" id="PF08412">
    <property type="entry name" value="Ion_trans_N"/>
    <property type="match status" value="1"/>
</dbReference>
<dbReference type="GO" id="GO:0003254">
    <property type="term" value="P:regulation of membrane depolarization"/>
    <property type="evidence" value="ECO:0007669"/>
    <property type="project" value="TreeGrafter"/>
</dbReference>
<dbReference type="KEGG" id="aten:116299208"/>
<keyword evidence="4" id="KW-0894">Sodium channel</keyword>
<keyword evidence="3" id="KW-0813">Transport</keyword>
<evidence type="ECO:0000256" key="8">
    <source>
        <dbReference type="ARBA" id="ARBA00022741"/>
    </source>
</evidence>
<dbReference type="Gene3D" id="2.60.120.10">
    <property type="entry name" value="Jelly Rolls"/>
    <property type="match status" value="1"/>
</dbReference>
<dbReference type="Proteomes" id="UP000515163">
    <property type="component" value="Unplaced"/>
</dbReference>
<dbReference type="InterPro" id="IPR000595">
    <property type="entry name" value="cNMP-bd_dom"/>
</dbReference>
<feature type="region of interest" description="Disordered" evidence="18">
    <location>
        <begin position="610"/>
        <end position="629"/>
    </location>
</feature>
<comment type="similarity">
    <text evidence="2">Belongs to the potassium channel HCN family.</text>
</comment>
<dbReference type="InterPro" id="IPR018490">
    <property type="entry name" value="cNMP-bd_dom_sf"/>
</dbReference>
<dbReference type="GO" id="GO:0030552">
    <property type="term" value="F:cAMP binding"/>
    <property type="evidence" value="ECO:0007669"/>
    <property type="project" value="UniProtKB-KW"/>
</dbReference>
<dbReference type="CDD" id="cd00038">
    <property type="entry name" value="CAP_ED"/>
    <property type="match status" value="1"/>
</dbReference>
<dbReference type="Gene3D" id="1.10.287.630">
    <property type="entry name" value="Helix hairpin bin"/>
    <property type="match status" value="1"/>
</dbReference>
<dbReference type="InterPro" id="IPR014710">
    <property type="entry name" value="RmlC-like_jellyroll"/>
</dbReference>
<evidence type="ECO:0000256" key="6">
    <source>
        <dbReference type="ARBA" id="ARBA00022566"/>
    </source>
</evidence>
<feature type="region of interest" description="Disordered" evidence="18">
    <location>
        <begin position="635"/>
        <end position="670"/>
    </location>
</feature>
<evidence type="ECO:0000256" key="7">
    <source>
        <dbReference type="ARBA" id="ARBA00022692"/>
    </source>
</evidence>
<evidence type="ECO:0000256" key="1">
    <source>
        <dbReference type="ARBA" id="ARBA00004651"/>
    </source>
</evidence>
<keyword evidence="7 19" id="KW-0812">Transmembrane</keyword>
<evidence type="ECO:0000313" key="21">
    <source>
        <dbReference type="Proteomes" id="UP000515163"/>
    </source>
</evidence>
<dbReference type="Gene3D" id="1.10.287.70">
    <property type="match status" value="1"/>
</dbReference>
<keyword evidence="8" id="KW-0547">Nucleotide-binding</keyword>
<keyword evidence="10" id="KW-0915">Sodium</keyword>
<keyword evidence="11" id="KW-0406">Ion transport</keyword>
<gene>
    <name evidence="22" type="primary">LOC116299208</name>
</gene>
<proteinExistence type="inferred from homology"/>
<evidence type="ECO:0000256" key="16">
    <source>
        <dbReference type="ARBA" id="ARBA00023303"/>
    </source>
</evidence>
<dbReference type="PANTHER" id="PTHR45689">
    <property type="entry name" value="I[[H]] CHANNEL, ISOFORM E"/>
    <property type="match status" value="1"/>
</dbReference>
<sequence length="737" mass="84091">MSLVDLNEKRCPDCGLFLPCHCKIEKKDFFGVEHHEEAVLEEPIVILHKRQKRYSYPMPGPTPQQKPEALTNKNANLLNIASLADKNASSFNMKKTTKARPLHYLKDLFSANPDNKLALKLFGNQAAVLLEQRRQTTKASGVIHPFSTFRWYWDILLVIFISLHVLLLPVNIAFLSDDLSLHWLVINGISDLFFLVDIFLNFRTGLVDPNNKDEVILDPAIIRITYLKGWFIIDLLSSLPFDYAYFIASSTSTEQTLLKASRALRILKLAKVLSLLRLLRVSRLVRYIKRFEELTNIAGGQLRIMKLIGCMMLLSHWNGCVQFLVPYLQGFPDESWVVINGLKDEPAVVQYSWSLFNAMSHMLCIGYGRYPPHNTTELWLTILSMTIGATFYAVFIGIMSGLVMSIDSSGRLYNEKFNQVEEYMRYRKLSLPLRLKVQEYYEHRFRHKLFNEDSILNELSKSLREEILVHNVHLLLSSVPFFSSAKTSFITDIVTKLHFEVYLPGEYICRRGRKGDKMYFIQKGIVDILTKDNELATSLGEGSHFGEICLLTKEARRVASVRAATICDLYSLSSTHFHEVLEEYPSMKEMLKEVAKERLSRIGLKPDLSGDLVDTSEDQNRPVFDSDPLQASCFVNAPQTKQETELRTDKNLPSITKKPADEPKPSSSWKPTFKLRKGALLTQAFVKSVAPGLVSLAQPSTDAPELQVVVEEPEKTERRESEVEDEDEDVVAMMADF</sequence>
<feature type="transmembrane region" description="Helical" evidence="19">
    <location>
        <begin position="181"/>
        <end position="202"/>
    </location>
</feature>
<dbReference type="PANTHER" id="PTHR45689:SF5">
    <property type="entry name" value="I[[H]] CHANNEL, ISOFORM E"/>
    <property type="match status" value="1"/>
</dbReference>
<evidence type="ECO:0000256" key="14">
    <source>
        <dbReference type="ARBA" id="ARBA00023201"/>
    </source>
</evidence>
<keyword evidence="14" id="KW-0739">Sodium transport</keyword>
<feature type="transmembrane region" description="Helical" evidence="19">
    <location>
        <begin position="379"/>
        <end position="404"/>
    </location>
</feature>
<keyword evidence="13" id="KW-0114">cAMP</keyword>
<evidence type="ECO:0000256" key="5">
    <source>
        <dbReference type="ARBA" id="ARBA00022475"/>
    </source>
</evidence>
<evidence type="ECO:0000313" key="22">
    <source>
        <dbReference type="RefSeq" id="XP_031563696.1"/>
    </source>
</evidence>
<keyword evidence="9 19" id="KW-1133">Transmembrane helix</keyword>
<dbReference type="Pfam" id="PF00027">
    <property type="entry name" value="cNMP_binding"/>
    <property type="match status" value="1"/>
</dbReference>
<dbReference type="InParanoid" id="A0A6P8I8Y3"/>
<protein>
    <submittedName>
        <fullName evidence="22">Potassium/sodium hyperpolarization-activated cyclic nucleotide-gated channel 2-like</fullName>
    </submittedName>
</protein>
<keyword evidence="12 19" id="KW-0472">Membrane</keyword>
<reference evidence="22" key="1">
    <citation type="submission" date="2025-08" db="UniProtKB">
        <authorList>
            <consortium name="RefSeq"/>
        </authorList>
    </citation>
    <scope>IDENTIFICATION</scope>
    <source>
        <tissue evidence="22">Tentacle</tissue>
    </source>
</reference>
<dbReference type="PRINTS" id="PR01463">
    <property type="entry name" value="EAGCHANLFMLY"/>
</dbReference>
<evidence type="ECO:0000256" key="4">
    <source>
        <dbReference type="ARBA" id="ARBA00022461"/>
    </source>
</evidence>
<evidence type="ECO:0000256" key="9">
    <source>
        <dbReference type="ARBA" id="ARBA00022989"/>
    </source>
</evidence>
<evidence type="ECO:0000256" key="10">
    <source>
        <dbReference type="ARBA" id="ARBA00023053"/>
    </source>
</evidence>
<evidence type="ECO:0000259" key="20">
    <source>
        <dbReference type="PROSITE" id="PS50042"/>
    </source>
</evidence>
<dbReference type="PROSITE" id="PS50042">
    <property type="entry name" value="CNMP_BINDING_3"/>
    <property type="match status" value="1"/>
</dbReference>
<evidence type="ECO:0000256" key="18">
    <source>
        <dbReference type="SAM" id="MobiDB-lite"/>
    </source>
</evidence>
<evidence type="ECO:0000256" key="17">
    <source>
        <dbReference type="ARBA" id="ARBA00036239"/>
    </source>
</evidence>
<keyword evidence="5" id="KW-1003">Cell membrane</keyword>
<dbReference type="SUPFAM" id="SSF51206">
    <property type="entry name" value="cAMP-binding domain-like"/>
    <property type="match status" value="1"/>
</dbReference>
<dbReference type="OrthoDB" id="421226at2759"/>
<keyword evidence="6" id="KW-0116">cAMP-binding</keyword>
<dbReference type="GO" id="GO:0098855">
    <property type="term" value="C:HCN channel complex"/>
    <property type="evidence" value="ECO:0007669"/>
    <property type="project" value="TreeGrafter"/>
</dbReference>
<keyword evidence="16" id="KW-0407">Ion channel</keyword>
<organism evidence="21 22">
    <name type="scientific">Actinia tenebrosa</name>
    <name type="common">Australian red waratah sea anemone</name>
    <dbReference type="NCBI Taxonomy" id="6105"/>
    <lineage>
        <taxon>Eukaryota</taxon>
        <taxon>Metazoa</taxon>
        <taxon>Cnidaria</taxon>
        <taxon>Anthozoa</taxon>
        <taxon>Hexacorallia</taxon>
        <taxon>Actiniaria</taxon>
        <taxon>Actiniidae</taxon>
        <taxon>Actinia</taxon>
    </lineage>
</organism>
<accession>A0A6P8I8Y3</accession>
<dbReference type="SMART" id="SM00100">
    <property type="entry name" value="cNMP"/>
    <property type="match status" value="1"/>
</dbReference>
<dbReference type="InterPro" id="IPR005821">
    <property type="entry name" value="Ion_trans_dom"/>
</dbReference>
<dbReference type="InterPro" id="IPR003938">
    <property type="entry name" value="K_chnl_volt-dep_EAG/ELK/ERG"/>
</dbReference>
<dbReference type="GeneID" id="116299208"/>